<dbReference type="Pfam" id="PF10677">
    <property type="entry name" value="DUF2490"/>
    <property type="match status" value="1"/>
</dbReference>
<dbReference type="InterPro" id="IPR019619">
    <property type="entry name" value="DUF2490"/>
</dbReference>
<gene>
    <name evidence="1" type="ORF">G3O08_16215</name>
</gene>
<organism evidence="1 2">
    <name type="scientific">Cryomorpha ignava</name>
    <dbReference type="NCBI Taxonomy" id="101383"/>
    <lineage>
        <taxon>Bacteria</taxon>
        <taxon>Pseudomonadati</taxon>
        <taxon>Bacteroidota</taxon>
        <taxon>Flavobacteriia</taxon>
        <taxon>Flavobacteriales</taxon>
        <taxon>Cryomorphaceae</taxon>
        <taxon>Cryomorpha</taxon>
    </lineage>
</organism>
<evidence type="ECO:0000313" key="2">
    <source>
        <dbReference type="Proteomes" id="UP000486602"/>
    </source>
</evidence>
<evidence type="ECO:0000313" key="1">
    <source>
        <dbReference type="EMBL" id="NEN25046.1"/>
    </source>
</evidence>
<dbReference type="RefSeq" id="WP_163286474.1">
    <property type="nucleotide sequence ID" value="NZ_JAAGVY010000039.1"/>
</dbReference>
<sequence>MEKTNKLKLVISVVVFFFASLAYGQLTNDFGVWIAGTFNKDVSKDIDFSIEQEFRLEENATQVGKSYTTFSLDYELRQWLRFGLNYRFILNKTGDGVFGHRHRVMGDLVLRGYQQRFTFTNRSRIQSEVRTINYSAEYGFSPAWDLRNTSKVNYKINRKFEPYVSLDIRFLIRDAREPAYQGFDRHRIKLGVDVLLARNRVLDLYLMTSRHWNVLELTQLFVVGMDFNFGSQGLLLGF</sequence>
<keyword evidence="2" id="KW-1185">Reference proteome</keyword>
<name>A0A7K3WU79_9FLAO</name>
<proteinExistence type="predicted"/>
<protein>
    <submittedName>
        <fullName evidence="1">DUF2490 domain-containing protein</fullName>
    </submittedName>
</protein>
<dbReference type="EMBL" id="JAAGVY010000039">
    <property type="protein sequence ID" value="NEN25046.1"/>
    <property type="molecule type" value="Genomic_DNA"/>
</dbReference>
<comment type="caution">
    <text evidence="1">The sequence shown here is derived from an EMBL/GenBank/DDBJ whole genome shotgun (WGS) entry which is preliminary data.</text>
</comment>
<reference evidence="1 2" key="1">
    <citation type="submission" date="2020-02" db="EMBL/GenBank/DDBJ databases">
        <title>Out from the shadows clarifying the taxonomy of the family Cryomorphaceae and related taxa by utilizing the GTDB taxonomic framework.</title>
        <authorList>
            <person name="Bowman J.P."/>
        </authorList>
    </citation>
    <scope>NUCLEOTIDE SEQUENCE [LARGE SCALE GENOMIC DNA]</scope>
    <source>
        <strain evidence="1 2">QSSC 1-22</strain>
    </source>
</reference>
<dbReference type="Proteomes" id="UP000486602">
    <property type="component" value="Unassembled WGS sequence"/>
</dbReference>
<dbReference type="AlphaFoldDB" id="A0A7K3WU79"/>
<accession>A0A7K3WU79</accession>